<dbReference type="Proteomes" id="UP001140562">
    <property type="component" value="Unassembled WGS sequence"/>
</dbReference>
<gene>
    <name evidence="2" type="ORF">N0V87_006135</name>
</gene>
<dbReference type="EMBL" id="JAPEUV010000061">
    <property type="protein sequence ID" value="KAJ4335477.1"/>
    <property type="molecule type" value="Genomic_DNA"/>
</dbReference>
<organism evidence="2 3">
    <name type="scientific">Didymella glomerata</name>
    <dbReference type="NCBI Taxonomy" id="749621"/>
    <lineage>
        <taxon>Eukaryota</taxon>
        <taxon>Fungi</taxon>
        <taxon>Dikarya</taxon>
        <taxon>Ascomycota</taxon>
        <taxon>Pezizomycotina</taxon>
        <taxon>Dothideomycetes</taxon>
        <taxon>Pleosporomycetidae</taxon>
        <taxon>Pleosporales</taxon>
        <taxon>Pleosporineae</taxon>
        <taxon>Didymellaceae</taxon>
        <taxon>Didymella</taxon>
    </lineage>
</organism>
<dbReference type="OrthoDB" id="3766157at2759"/>
<evidence type="ECO:0000313" key="2">
    <source>
        <dbReference type="EMBL" id="KAJ4335477.1"/>
    </source>
</evidence>
<evidence type="ECO:0000313" key="3">
    <source>
        <dbReference type="Proteomes" id="UP001140562"/>
    </source>
</evidence>
<comment type="caution">
    <text evidence="2">The sequence shown here is derived from an EMBL/GenBank/DDBJ whole genome shotgun (WGS) entry which is preliminary data.</text>
</comment>
<sequence length="249" mass="27124">MQITPILLSGLDLIALASSASVKTGNPSSVAAPITFWRDTQTQKHHCDGRDIIRCETPEAKVGGTCITIDTCESFCFIHDNGAACVNMGAPPMPKIPVSAKVTARAASSEENEHNECSKDRTGILICRYGFCSTDYYCKAGEECQDGPFTCAPKSSSLAEAKSEARDVLPETEVTAVESNDNPSYACSRDRASVLKCLYGFCSTEYYCTKGHSCVDNPARCKKMLNAQLEQQGKELRRCSQQHSTMVYQ</sequence>
<keyword evidence="1" id="KW-0732">Signal</keyword>
<feature type="chain" id="PRO_5040981757" evidence="1">
    <location>
        <begin position="20"/>
        <end position="249"/>
    </location>
</feature>
<accession>A0A9W9C095</accession>
<evidence type="ECO:0000256" key="1">
    <source>
        <dbReference type="SAM" id="SignalP"/>
    </source>
</evidence>
<keyword evidence="3" id="KW-1185">Reference proteome</keyword>
<proteinExistence type="predicted"/>
<protein>
    <submittedName>
        <fullName evidence="2">Uncharacterized protein</fullName>
    </submittedName>
</protein>
<reference evidence="2" key="1">
    <citation type="submission" date="2022-10" db="EMBL/GenBank/DDBJ databases">
        <title>Tapping the CABI collections for fungal endophytes: first genome assemblies for Collariella, Neodidymelliopsis, Ascochyta clinopodiicola, Didymella pomorum, Didymosphaeria variabile, Neocosmospora piperis and Neocucurbitaria cava.</title>
        <authorList>
            <person name="Hill R."/>
        </authorList>
    </citation>
    <scope>NUCLEOTIDE SEQUENCE</scope>
    <source>
        <strain evidence="2">IMI 360193</strain>
    </source>
</reference>
<dbReference type="AlphaFoldDB" id="A0A9W9C095"/>
<name>A0A9W9C095_9PLEO</name>
<feature type="signal peptide" evidence="1">
    <location>
        <begin position="1"/>
        <end position="19"/>
    </location>
</feature>